<keyword evidence="5" id="KW-1185">Reference proteome</keyword>
<dbReference type="OrthoDB" id="427518at2759"/>
<keyword evidence="1" id="KW-0175">Coiled coil</keyword>
<dbReference type="SUPFAM" id="SSF52540">
    <property type="entry name" value="P-loop containing nucleoside triphosphate hydrolases"/>
    <property type="match status" value="1"/>
</dbReference>
<dbReference type="Proteomes" id="UP001152320">
    <property type="component" value="Chromosome 21"/>
</dbReference>
<name>A0A9Q0YFV4_HOLLE</name>
<keyword evidence="2" id="KW-0812">Transmembrane</keyword>
<feature type="coiled-coil region" evidence="1">
    <location>
        <begin position="871"/>
        <end position="901"/>
    </location>
</feature>
<dbReference type="Gene3D" id="3.40.50.300">
    <property type="entry name" value="P-loop containing nucleotide triphosphate hydrolases"/>
    <property type="match status" value="1"/>
</dbReference>
<dbReference type="EMBL" id="JAIZAY010000021">
    <property type="protein sequence ID" value="KAJ8021883.1"/>
    <property type="molecule type" value="Genomic_DNA"/>
</dbReference>
<dbReference type="PROSITE" id="PS50837">
    <property type="entry name" value="NACHT"/>
    <property type="match status" value="1"/>
</dbReference>
<sequence length="901" mass="104295">MTKYKIVTYVKPVPGYPVVEECNYQRNCTLEVQRKGNLTCVMRGVLPKVKLEWKTSKENLTTDITFHDKTYTVIKSGETFNIKLTSSYSVAPATHRVSVECGVSGPGCDIFPIKSVVDLLFYPAEQEDDSVVPNTHHRVWIWMFVPITLLSLGVLTYRLVKKRFRKHRKASLEEGNVLMQQNPSYTSPDEDITVKHQMFINQLRQNYKDFYTASPPPPFMPGVSHRINTVYVDGCMEVATSTCHKNDHLTRKVCRHSEANNSYSESEKMDSYVEIVNERQFKSALVILEGKPGVGKSFVACQIVYDWLKREQDSNSKHNEILIFLPLRRLGGIKYFYQAVQKVALSHDFPITESEIEAILGRSPSVTVILDGYDEYPNKDKDEENIVYEVIELETLKNAQVILTTRTPFFPRRCARQIRQIKMSGFDNKAQDEYIRKAVSRKDLDADSIKRFFNENSILNELGRIPLVFVKFAHMYHEPKQSQKLFAVTNFFRHVMSCFNCHMINKTSQEEEDNEKHFQVNFLETEHEELNKVAFEALTYRNQQTKWEKEKLLEELTPDFYDQCVRTGILIEETISSVTNIPSCGQTDRLSDATMVKFYHKIFCEWFAAHHLANHIAILSSEPRNSGLGMSYCYEDLEKNVNDNFCSDPVQLFLEKVDPFELQYVYRFACGLNRDSAENIIKCLNRKRQTKSFAILCTLEKEGDVKSIAESLRNLFSTDVFIRKTDSQLQQRTIIQLLEIASKSMVVPIVKVWLANSFRAVDVSNRVFHLQSNLRLPVLRTLKELEICENGRELTEKEFGDILKNLSSCPMLEEVVFNRCLLPQSIKPDSLCLLQSNQIQVFWAPSIKFYRLNLVSGQWEILDRHGGIISRQITNEQYQELEEKVRSYSRLNKAANSLRKN</sequence>
<feature type="transmembrane region" description="Helical" evidence="2">
    <location>
        <begin position="139"/>
        <end position="160"/>
    </location>
</feature>
<gene>
    <name evidence="4" type="ORF">HOLleu_39207</name>
</gene>
<comment type="caution">
    <text evidence="4">The sequence shown here is derived from an EMBL/GenBank/DDBJ whole genome shotgun (WGS) entry which is preliminary data.</text>
</comment>
<dbReference type="AlphaFoldDB" id="A0A9Q0YFV4"/>
<keyword evidence="2" id="KW-1133">Transmembrane helix</keyword>
<feature type="domain" description="NACHT" evidence="3">
    <location>
        <begin position="284"/>
        <end position="407"/>
    </location>
</feature>
<evidence type="ECO:0000313" key="5">
    <source>
        <dbReference type="Proteomes" id="UP001152320"/>
    </source>
</evidence>
<evidence type="ECO:0000256" key="1">
    <source>
        <dbReference type="SAM" id="Coils"/>
    </source>
</evidence>
<dbReference type="Pfam" id="PF05729">
    <property type="entry name" value="NACHT"/>
    <property type="match status" value="1"/>
</dbReference>
<evidence type="ECO:0000259" key="3">
    <source>
        <dbReference type="PROSITE" id="PS50837"/>
    </source>
</evidence>
<evidence type="ECO:0000256" key="2">
    <source>
        <dbReference type="SAM" id="Phobius"/>
    </source>
</evidence>
<accession>A0A9Q0YFV4</accession>
<proteinExistence type="predicted"/>
<organism evidence="4 5">
    <name type="scientific">Holothuria leucospilota</name>
    <name type="common">Black long sea cucumber</name>
    <name type="synonym">Mertensiothuria leucospilota</name>
    <dbReference type="NCBI Taxonomy" id="206669"/>
    <lineage>
        <taxon>Eukaryota</taxon>
        <taxon>Metazoa</taxon>
        <taxon>Echinodermata</taxon>
        <taxon>Eleutherozoa</taxon>
        <taxon>Echinozoa</taxon>
        <taxon>Holothuroidea</taxon>
        <taxon>Aspidochirotacea</taxon>
        <taxon>Aspidochirotida</taxon>
        <taxon>Holothuriidae</taxon>
        <taxon>Holothuria</taxon>
    </lineage>
</organism>
<dbReference type="PANTHER" id="PTHR46312:SF2">
    <property type="entry name" value="NUCLEOTIDE-BINDING OLIGOMERIZATION DOMAIN-CONTAINING PROTEIN 2-LIKE"/>
    <property type="match status" value="1"/>
</dbReference>
<reference evidence="4" key="1">
    <citation type="submission" date="2021-10" db="EMBL/GenBank/DDBJ databases">
        <title>Tropical sea cucumber genome reveals ecological adaptation and Cuvierian tubules defense mechanism.</title>
        <authorList>
            <person name="Chen T."/>
        </authorList>
    </citation>
    <scope>NUCLEOTIDE SEQUENCE</scope>
    <source>
        <strain evidence="4">Nanhai2018</strain>
        <tissue evidence="4">Muscle</tissue>
    </source>
</reference>
<keyword evidence="2" id="KW-0472">Membrane</keyword>
<dbReference type="PANTHER" id="PTHR46312">
    <property type="entry name" value="NACHT DOMAIN-CONTAINING PROTEIN"/>
    <property type="match status" value="1"/>
</dbReference>
<evidence type="ECO:0000313" key="4">
    <source>
        <dbReference type="EMBL" id="KAJ8021883.1"/>
    </source>
</evidence>
<dbReference type="InterPro" id="IPR027417">
    <property type="entry name" value="P-loop_NTPase"/>
</dbReference>
<protein>
    <recommendedName>
        <fullName evidence="3">NACHT domain-containing protein</fullName>
    </recommendedName>
</protein>
<dbReference type="InterPro" id="IPR007111">
    <property type="entry name" value="NACHT_NTPase"/>
</dbReference>